<dbReference type="PROSITE" id="PS50995">
    <property type="entry name" value="HTH_MARR_2"/>
    <property type="match status" value="1"/>
</dbReference>
<evidence type="ECO:0000313" key="6">
    <source>
        <dbReference type="Proteomes" id="UP000001962"/>
    </source>
</evidence>
<dbReference type="HOGENOM" id="CLU_089893_3_0_6"/>
<dbReference type="PROSITE" id="PS01117">
    <property type="entry name" value="HTH_MARR_1"/>
    <property type="match status" value="1"/>
</dbReference>
<evidence type="ECO:0000259" key="4">
    <source>
        <dbReference type="PROSITE" id="PS50995"/>
    </source>
</evidence>
<dbReference type="InterPro" id="IPR000835">
    <property type="entry name" value="HTH_MarR-typ"/>
</dbReference>
<dbReference type="Gene3D" id="1.10.10.10">
    <property type="entry name" value="Winged helix-like DNA-binding domain superfamily/Winged helix DNA-binding domain"/>
    <property type="match status" value="1"/>
</dbReference>
<feature type="domain" description="HTH marR-type" evidence="4">
    <location>
        <begin position="1"/>
        <end position="134"/>
    </location>
</feature>
<keyword evidence="6" id="KW-1185">Reference proteome</keyword>
<dbReference type="InterPro" id="IPR039422">
    <property type="entry name" value="MarR/SlyA-like"/>
</dbReference>
<organism evidence="5 6">
    <name type="scientific">Alkalilimnicola ehrlichii (strain ATCC BAA-1101 / DSM 17681 / MLHE-1)</name>
    <dbReference type="NCBI Taxonomy" id="187272"/>
    <lineage>
        <taxon>Bacteria</taxon>
        <taxon>Pseudomonadati</taxon>
        <taxon>Pseudomonadota</taxon>
        <taxon>Gammaproteobacteria</taxon>
        <taxon>Chromatiales</taxon>
        <taxon>Ectothiorhodospiraceae</taxon>
        <taxon>Alkalilimnicola</taxon>
    </lineage>
</organism>
<dbReference type="GO" id="GO:0006950">
    <property type="term" value="P:response to stress"/>
    <property type="evidence" value="ECO:0007669"/>
    <property type="project" value="TreeGrafter"/>
</dbReference>
<dbReference type="SUPFAM" id="SSF46785">
    <property type="entry name" value="Winged helix' DNA-binding domain"/>
    <property type="match status" value="1"/>
</dbReference>
<keyword evidence="2" id="KW-0238">DNA-binding</keyword>
<dbReference type="InterPro" id="IPR023187">
    <property type="entry name" value="Tscrpt_reg_MarR-type_CS"/>
</dbReference>
<evidence type="ECO:0000256" key="1">
    <source>
        <dbReference type="ARBA" id="ARBA00023015"/>
    </source>
</evidence>
<evidence type="ECO:0000256" key="3">
    <source>
        <dbReference type="ARBA" id="ARBA00023163"/>
    </source>
</evidence>
<keyword evidence="1" id="KW-0805">Transcription regulation</keyword>
<dbReference type="GO" id="GO:0003700">
    <property type="term" value="F:DNA-binding transcription factor activity"/>
    <property type="evidence" value="ECO:0007669"/>
    <property type="project" value="InterPro"/>
</dbReference>
<gene>
    <name evidence="5" type="ordered locus">Mlg_1921</name>
</gene>
<dbReference type="SMART" id="SM00347">
    <property type="entry name" value="HTH_MARR"/>
    <property type="match status" value="1"/>
</dbReference>
<dbReference type="PANTHER" id="PTHR33164">
    <property type="entry name" value="TRANSCRIPTIONAL REGULATOR, MARR FAMILY"/>
    <property type="match status" value="1"/>
</dbReference>
<dbReference type="InterPro" id="IPR036390">
    <property type="entry name" value="WH_DNA-bd_sf"/>
</dbReference>
<protein>
    <submittedName>
        <fullName evidence="5">Transcriptional regulator, MarR family</fullName>
    </submittedName>
</protein>
<dbReference type="GO" id="GO:0003677">
    <property type="term" value="F:DNA binding"/>
    <property type="evidence" value="ECO:0007669"/>
    <property type="project" value="UniProtKB-KW"/>
</dbReference>
<keyword evidence="3" id="KW-0804">Transcription</keyword>
<reference evidence="6" key="1">
    <citation type="submission" date="2006-08" db="EMBL/GenBank/DDBJ databases">
        <title>Complete sequence of Alkalilimnicola ehrilichei MLHE-1.</title>
        <authorList>
            <person name="Copeland A."/>
            <person name="Lucas S."/>
            <person name="Lapidus A."/>
            <person name="Barry K."/>
            <person name="Detter J.C."/>
            <person name="Glavina del Rio T."/>
            <person name="Hammon N."/>
            <person name="Israni S."/>
            <person name="Dalin E."/>
            <person name="Tice H."/>
            <person name="Pitluck S."/>
            <person name="Sims D."/>
            <person name="Brettin T."/>
            <person name="Bruce D."/>
            <person name="Han C."/>
            <person name="Tapia R."/>
            <person name="Gilna P."/>
            <person name="Schmutz J."/>
            <person name="Larimer F."/>
            <person name="Land M."/>
            <person name="Hauser L."/>
            <person name="Kyrpides N."/>
            <person name="Mikhailova N."/>
            <person name="Oremland R.S."/>
            <person name="Hoeft S.E."/>
            <person name="Switzer-Blum J."/>
            <person name="Kulp T."/>
            <person name="King G."/>
            <person name="Tabita R."/>
            <person name="Witte B."/>
            <person name="Santini J.M."/>
            <person name="Basu P."/>
            <person name="Hollibaugh J.T."/>
            <person name="Xie G."/>
            <person name="Stolz J.F."/>
            <person name="Richardson P."/>
        </authorList>
    </citation>
    <scope>NUCLEOTIDE SEQUENCE [LARGE SCALE GENOMIC DNA]</scope>
    <source>
        <strain evidence="6">ATCC BAA-1101 / DSM 17681 / MLHE-1</strain>
    </source>
</reference>
<dbReference type="KEGG" id="aeh:Mlg_1921"/>
<dbReference type="Proteomes" id="UP000001962">
    <property type="component" value="Chromosome"/>
</dbReference>
<dbReference type="OrthoDB" id="5522755at2"/>
<evidence type="ECO:0000313" key="5">
    <source>
        <dbReference type="EMBL" id="ABI57263.1"/>
    </source>
</evidence>
<dbReference type="RefSeq" id="WP_011629657.1">
    <property type="nucleotide sequence ID" value="NC_008340.1"/>
</dbReference>
<dbReference type="Pfam" id="PF12802">
    <property type="entry name" value="MarR_2"/>
    <property type="match status" value="1"/>
</dbReference>
<evidence type="ECO:0000256" key="2">
    <source>
        <dbReference type="ARBA" id="ARBA00023125"/>
    </source>
</evidence>
<dbReference type="InterPro" id="IPR036388">
    <property type="entry name" value="WH-like_DNA-bd_sf"/>
</dbReference>
<dbReference type="PANTHER" id="PTHR33164:SF43">
    <property type="entry name" value="HTH-TYPE TRANSCRIPTIONAL REPRESSOR YETL"/>
    <property type="match status" value="1"/>
</dbReference>
<dbReference type="eggNOG" id="COG1846">
    <property type="taxonomic scope" value="Bacteria"/>
</dbReference>
<name>Q0A7C4_ALKEH</name>
<proteinExistence type="predicted"/>
<accession>Q0A7C4</accession>
<dbReference type="EMBL" id="CP000453">
    <property type="protein sequence ID" value="ABI57263.1"/>
    <property type="molecule type" value="Genomic_DNA"/>
</dbReference>
<sequence>MPSGLQPAVVGALMRYLVRVGESNLSHDQVTPLQWIALNYFAIANPASRTVSGFAAYNATSKGTASQVVNVLERRGLVSKTRSSEDGRSTRITVTESGARALRDHPENRLNEAIGHLPPADQAALERIVSGLLTELETDNPQLTVGTCHDCSCLGANGKDEAFYCWRKEQTLQRKDLNQICIQHEPVADR</sequence>
<dbReference type="AlphaFoldDB" id="Q0A7C4"/>